<dbReference type="GO" id="GO:0016763">
    <property type="term" value="F:pentosyltransferase activity"/>
    <property type="evidence" value="ECO:0007669"/>
    <property type="project" value="TreeGrafter"/>
</dbReference>
<comment type="subcellular location">
    <subcellularLocation>
        <location evidence="1">Cell membrane</location>
        <topology evidence="1">Multi-pass membrane protein</topology>
    </subcellularLocation>
</comment>
<dbReference type="InterPro" id="IPR038731">
    <property type="entry name" value="RgtA/B/C-like"/>
</dbReference>
<feature type="transmembrane region" description="Helical" evidence="8">
    <location>
        <begin position="272"/>
        <end position="293"/>
    </location>
</feature>
<evidence type="ECO:0000256" key="7">
    <source>
        <dbReference type="ARBA" id="ARBA00023136"/>
    </source>
</evidence>
<feature type="transmembrane region" description="Helical" evidence="8">
    <location>
        <begin position="387"/>
        <end position="405"/>
    </location>
</feature>
<protein>
    <submittedName>
        <fullName evidence="10">Glycosyltransferase family 39 protein</fullName>
    </submittedName>
</protein>
<evidence type="ECO:0000313" key="11">
    <source>
        <dbReference type="Proteomes" id="UP000442533"/>
    </source>
</evidence>
<evidence type="ECO:0000313" key="10">
    <source>
        <dbReference type="EMBL" id="MTH36062.1"/>
    </source>
</evidence>
<feature type="transmembrane region" description="Helical" evidence="8">
    <location>
        <begin position="132"/>
        <end position="165"/>
    </location>
</feature>
<proteinExistence type="predicted"/>
<evidence type="ECO:0000256" key="5">
    <source>
        <dbReference type="ARBA" id="ARBA00022692"/>
    </source>
</evidence>
<organism evidence="10 11">
    <name type="scientific">Paracoccus limosus</name>
    <dbReference type="NCBI Taxonomy" id="913252"/>
    <lineage>
        <taxon>Bacteria</taxon>
        <taxon>Pseudomonadati</taxon>
        <taxon>Pseudomonadota</taxon>
        <taxon>Alphaproteobacteria</taxon>
        <taxon>Rhodobacterales</taxon>
        <taxon>Paracoccaceae</taxon>
        <taxon>Paracoccus</taxon>
    </lineage>
</organism>
<evidence type="ECO:0000259" key="9">
    <source>
        <dbReference type="Pfam" id="PF13231"/>
    </source>
</evidence>
<feature type="domain" description="Glycosyltransferase RgtA/B/C/D-like" evidence="9">
    <location>
        <begin position="76"/>
        <end position="235"/>
    </location>
</feature>
<comment type="caution">
    <text evidence="10">The sequence shown here is derived from an EMBL/GenBank/DDBJ whole genome shotgun (WGS) entry which is preliminary data.</text>
</comment>
<dbReference type="Pfam" id="PF13231">
    <property type="entry name" value="PMT_2"/>
    <property type="match status" value="1"/>
</dbReference>
<dbReference type="EMBL" id="WMIF01000027">
    <property type="protein sequence ID" value="MTH36062.1"/>
    <property type="molecule type" value="Genomic_DNA"/>
</dbReference>
<dbReference type="GO" id="GO:0010041">
    <property type="term" value="P:response to iron(III) ion"/>
    <property type="evidence" value="ECO:0007669"/>
    <property type="project" value="TreeGrafter"/>
</dbReference>
<feature type="transmembrane region" description="Helical" evidence="8">
    <location>
        <begin position="220"/>
        <end position="243"/>
    </location>
</feature>
<dbReference type="InterPro" id="IPR050297">
    <property type="entry name" value="LipidA_mod_glycosyltrf_83"/>
</dbReference>
<dbReference type="PANTHER" id="PTHR33908:SF3">
    <property type="entry name" value="UNDECAPRENYL PHOSPHATE-ALPHA-4-AMINO-4-DEOXY-L-ARABINOSE ARABINOSYL TRANSFERASE"/>
    <property type="match status" value="1"/>
</dbReference>
<evidence type="ECO:0000256" key="2">
    <source>
        <dbReference type="ARBA" id="ARBA00022475"/>
    </source>
</evidence>
<dbReference type="OrthoDB" id="9810951at2"/>
<sequence>MMAGLQGALPRQSATPGSKSYGTALAILSFLAVALIGVLLRPALPVDETRYLAVAWEMHQSGDWLVPTKNFAAYSDKPPLLFWTINLVWSLTGVSGIAARMVGPGFAALMLWQTGRLARALWPDQPGIDTRATLALLGLPVFAALGGLTMFDAALSVAVLAGLLALLRAGAGARLGWLCLGAAIALGVLAKGPVVLLHLLPAALTLPLWHPSRPSWRQGLRITGLGLLAGALILMLWLVPAAIHGGAEYRRAILWTQSAGRVAESFAHARPFWFYLALMPLLAFPWAWVLRLWPAAWQADWHQGGLRLCLIWSLAALTAFSLISGKQLHYLFPELPALALIAARLAGPAPVSLRLAVLPFGLAALAILLLGAGLLPAGPALADLHPSSTLTAVALILLAVIWAALTAPGLVGGAILSLGLVLSANLVVGLTDLGRRYDTAAIAAVIAPRQDRGIAWIDGRYSAEFNFAGRLTRPVDLPDPAELPAWIAAHPGGVILGTSTSPGPGWRPALHLPFRNKIHAIWLVPDHPMPEVKP</sequence>
<keyword evidence="5 8" id="KW-0812">Transmembrane</keyword>
<feature type="transmembrane region" description="Helical" evidence="8">
    <location>
        <begin position="411"/>
        <end position="430"/>
    </location>
</feature>
<feature type="transmembrane region" description="Helical" evidence="8">
    <location>
        <begin position="177"/>
        <end position="200"/>
    </location>
</feature>
<keyword evidence="6 8" id="KW-1133">Transmembrane helix</keyword>
<dbReference type="PANTHER" id="PTHR33908">
    <property type="entry name" value="MANNOSYLTRANSFERASE YKCB-RELATED"/>
    <property type="match status" value="1"/>
</dbReference>
<keyword evidence="2" id="KW-1003">Cell membrane</keyword>
<keyword evidence="4 10" id="KW-0808">Transferase</keyword>
<feature type="transmembrane region" description="Helical" evidence="8">
    <location>
        <begin position="20"/>
        <end position="40"/>
    </location>
</feature>
<feature type="transmembrane region" description="Helical" evidence="8">
    <location>
        <begin position="330"/>
        <end position="347"/>
    </location>
</feature>
<evidence type="ECO:0000256" key="3">
    <source>
        <dbReference type="ARBA" id="ARBA00022676"/>
    </source>
</evidence>
<dbReference type="GO" id="GO:0009103">
    <property type="term" value="P:lipopolysaccharide biosynthetic process"/>
    <property type="evidence" value="ECO:0007669"/>
    <property type="project" value="TreeGrafter"/>
</dbReference>
<dbReference type="GO" id="GO:0005886">
    <property type="term" value="C:plasma membrane"/>
    <property type="evidence" value="ECO:0007669"/>
    <property type="project" value="UniProtKB-SubCell"/>
</dbReference>
<evidence type="ECO:0000256" key="8">
    <source>
        <dbReference type="SAM" id="Phobius"/>
    </source>
</evidence>
<accession>A0A844H5K1</accession>
<evidence type="ECO:0000256" key="4">
    <source>
        <dbReference type="ARBA" id="ARBA00022679"/>
    </source>
</evidence>
<keyword evidence="3" id="KW-0328">Glycosyltransferase</keyword>
<feature type="transmembrane region" description="Helical" evidence="8">
    <location>
        <begin position="353"/>
        <end position="375"/>
    </location>
</feature>
<keyword evidence="7 8" id="KW-0472">Membrane</keyword>
<reference evidence="10 11" key="1">
    <citation type="submission" date="2019-11" db="EMBL/GenBank/DDBJ databases">
        <authorList>
            <person name="Dong K."/>
        </authorList>
    </citation>
    <scope>NUCLEOTIDE SEQUENCE [LARGE SCALE GENOMIC DNA]</scope>
    <source>
        <strain evidence="10 11">JCM 17370</strain>
    </source>
</reference>
<feature type="transmembrane region" description="Helical" evidence="8">
    <location>
        <begin position="87"/>
        <end position="112"/>
    </location>
</feature>
<feature type="transmembrane region" description="Helical" evidence="8">
    <location>
        <begin position="305"/>
        <end position="323"/>
    </location>
</feature>
<name>A0A844H5K1_9RHOB</name>
<dbReference type="Proteomes" id="UP000442533">
    <property type="component" value="Unassembled WGS sequence"/>
</dbReference>
<gene>
    <name evidence="10" type="ORF">GL279_15780</name>
</gene>
<dbReference type="AlphaFoldDB" id="A0A844H5K1"/>
<keyword evidence="11" id="KW-1185">Reference proteome</keyword>
<evidence type="ECO:0000256" key="6">
    <source>
        <dbReference type="ARBA" id="ARBA00022989"/>
    </source>
</evidence>
<evidence type="ECO:0000256" key="1">
    <source>
        <dbReference type="ARBA" id="ARBA00004651"/>
    </source>
</evidence>